<sequence length="218" mass="24765">MAKKHAVLRGKSWEWIHSWARTYPCAPSPSTPHMPSVPEVTHMALLHRHIDLGFRLQWMEYLVGSVLFNFYYKLQFPLPYNASQLRPALSARRARHESRMRAYSILETTLQQQRFPGRACLLRSICEVAEVPLATGRPEHLFEELLHIVLTPSEDSDDDTGGHDSCGDCYTGEEDDDDSIADEFVAAERLGRDAGYCETAFHDCPVSPLQLFSAMVEL</sequence>
<gene>
    <name evidence="2" type="ORF">PR048_003817</name>
</gene>
<dbReference type="Proteomes" id="UP001159363">
    <property type="component" value="Chromosome 1"/>
</dbReference>
<keyword evidence="3" id="KW-1185">Reference proteome</keyword>
<feature type="region of interest" description="Disordered" evidence="1">
    <location>
        <begin position="152"/>
        <end position="175"/>
    </location>
</feature>
<evidence type="ECO:0000256" key="1">
    <source>
        <dbReference type="SAM" id="MobiDB-lite"/>
    </source>
</evidence>
<dbReference type="PANTHER" id="PTHR21398">
    <property type="entry name" value="AGAP007094-PA"/>
    <property type="match status" value="1"/>
</dbReference>
<proteinExistence type="predicted"/>
<comment type="caution">
    <text evidence="2">The sequence shown here is derived from an EMBL/GenBank/DDBJ whole genome shotgun (WGS) entry which is preliminary data.</text>
</comment>
<dbReference type="Pfam" id="PF07841">
    <property type="entry name" value="DM4_12"/>
    <property type="match status" value="1"/>
</dbReference>
<accession>A0ABQ9IPA0</accession>
<dbReference type="PANTHER" id="PTHR21398:SF6">
    <property type="entry name" value="AGAP007094-PA"/>
    <property type="match status" value="1"/>
</dbReference>
<dbReference type="InterPro" id="IPR006631">
    <property type="entry name" value="DM4_12"/>
</dbReference>
<evidence type="ECO:0000313" key="3">
    <source>
        <dbReference type="Proteomes" id="UP001159363"/>
    </source>
</evidence>
<protein>
    <submittedName>
        <fullName evidence="2">Uncharacterized protein</fullName>
    </submittedName>
</protein>
<dbReference type="SMART" id="SM00718">
    <property type="entry name" value="DM4_12"/>
    <property type="match status" value="1"/>
</dbReference>
<reference evidence="2 3" key="1">
    <citation type="submission" date="2023-02" db="EMBL/GenBank/DDBJ databases">
        <title>LHISI_Scaffold_Assembly.</title>
        <authorList>
            <person name="Stuart O.P."/>
            <person name="Cleave R."/>
            <person name="Magrath M.J.L."/>
            <person name="Mikheyev A.S."/>
        </authorList>
    </citation>
    <scope>NUCLEOTIDE SEQUENCE [LARGE SCALE GENOMIC DNA]</scope>
    <source>
        <strain evidence="2">Daus_M_001</strain>
        <tissue evidence="2">Leg muscle</tissue>
    </source>
</reference>
<organism evidence="2 3">
    <name type="scientific">Dryococelus australis</name>
    <dbReference type="NCBI Taxonomy" id="614101"/>
    <lineage>
        <taxon>Eukaryota</taxon>
        <taxon>Metazoa</taxon>
        <taxon>Ecdysozoa</taxon>
        <taxon>Arthropoda</taxon>
        <taxon>Hexapoda</taxon>
        <taxon>Insecta</taxon>
        <taxon>Pterygota</taxon>
        <taxon>Neoptera</taxon>
        <taxon>Polyneoptera</taxon>
        <taxon>Phasmatodea</taxon>
        <taxon>Verophasmatodea</taxon>
        <taxon>Anareolatae</taxon>
        <taxon>Phasmatidae</taxon>
        <taxon>Eurycanthinae</taxon>
        <taxon>Dryococelus</taxon>
    </lineage>
</organism>
<name>A0ABQ9IPA0_9NEOP</name>
<evidence type="ECO:0000313" key="2">
    <source>
        <dbReference type="EMBL" id="KAJ8898457.1"/>
    </source>
</evidence>
<dbReference type="EMBL" id="JARBHB010000001">
    <property type="protein sequence ID" value="KAJ8898457.1"/>
    <property type="molecule type" value="Genomic_DNA"/>
</dbReference>